<keyword evidence="6 8" id="KW-0472">Membrane</keyword>
<organism evidence="12">
    <name type="scientific">Gongylonema pulchrum</name>
    <dbReference type="NCBI Taxonomy" id="637853"/>
    <lineage>
        <taxon>Eukaryota</taxon>
        <taxon>Metazoa</taxon>
        <taxon>Ecdysozoa</taxon>
        <taxon>Nematoda</taxon>
        <taxon>Chromadorea</taxon>
        <taxon>Rhabditida</taxon>
        <taxon>Spirurina</taxon>
        <taxon>Spiruromorpha</taxon>
        <taxon>Spiruroidea</taxon>
        <taxon>Gongylonematidae</taxon>
        <taxon>Gongylonema</taxon>
    </lineage>
</organism>
<dbReference type="GO" id="GO:0022841">
    <property type="term" value="F:potassium ion leak channel activity"/>
    <property type="evidence" value="ECO:0007669"/>
    <property type="project" value="TreeGrafter"/>
</dbReference>
<dbReference type="GO" id="GO:0005886">
    <property type="term" value="C:plasma membrane"/>
    <property type="evidence" value="ECO:0007669"/>
    <property type="project" value="TreeGrafter"/>
</dbReference>
<gene>
    <name evidence="10" type="ORF">GPUH_LOCUS7345</name>
</gene>
<dbReference type="PANTHER" id="PTHR11003:SF113">
    <property type="entry name" value="FIBRONECTIN TYPE-III DOMAIN-CONTAINING PROTEIN"/>
    <property type="match status" value="1"/>
</dbReference>
<name>A0A183DF56_9BILA</name>
<accession>A0A183DF56</accession>
<keyword evidence="11" id="KW-1185">Reference proteome</keyword>
<comment type="subcellular location">
    <subcellularLocation>
        <location evidence="1">Membrane</location>
        <topology evidence="1">Multi-pass membrane protein</topology>
    </subcellularLocation>
</comment>
<evidence type="ECO:0000259" key="9">
    <source>
        <dbReference type="Pfam" id="PF07885"/>
    </source>
</evidence>
<evidence type="ECO:0000256" key="7">
    <source>
        <dbReference type="ARBA" id="ARBA00023303"/>
    </source>
</evidence>
<evidence type="ECO:0000256" key="1">
    <source>
        <dbReference type="ARBA" id="ARBA00004141"/>
    </source>
</evidence>
<dbReference type="AlphaFoldDB" id="A0A183DF56"/>
<evidence type="ECO:0000256" key="4">
    <source>
        <dbReference type="ARBA" id="ARBA00022989"/>
    </source>
</evidence>
<dbReference type="OrthoDB" id="297496at2759"/>
<dbReference type="SUPFAM" id="SSF81324">
    <property type="entry name" value="Voltage-gated potassium channels"/>
    <property type="match status" value="1"/>
</dbReference>
<keyword evidence="5" id="KW-0406">Ion transport</keyword>
<keyword evidence="4 8" id="KW-1133">Transmembrane helix</keyword>
<proteinExistence type="predicted"/>
<reference evidence="12" key="1">
    <citation type="submission" date="2016-06" db="UniProtKB">
        <authorList>
            <consortium name="WormBaseParasite"/>
        </authorList>
    </citation>
    <scope>IDENTIFICATION</scope>
</reference>
<dbReference type="EMBL" id="UYRT01018856">
    <property type="protein sequence ID" value="VDK58034.1"/>
    <property type="molecule type" value="Genomic_DNA"/>
</dbReference>
<evidence type="ECO:0000256" key="3">
    <source>
        <dbReference type="ARBA" id="ARBA00022692"/>
    </source>
</evidence>
<dbReference type="Proteomes" id="UP000271098">
    <property type="component" value="Unassembled WGS sequence"/>
</dbReference>
<evidence type="ECO:0000313" key="12">
    <source>
        <dbReference type="WBParaSite" id="GPUH_0000735601-mRNA-1"/>
    </source>
</evidence>
<dbReference type="GO" id="GO:0030322">
    <property type="term" value="P:stabilization of membrane potential"/>
    <property type="evidence" value="ECO:0007669"/>
    <property type="project" value="TreeGrafter"/>
</dbReference>
<dbReference type="PANTHER" id="PTHR11003">
    <property type="entry name" value="POTASSIUM CHANNEL, SUBFAMILY K"/>
    <property type="match status" value="1"/>
</dbReference>
<evidence type="ECO:0000313" key="11">
    <source>
        <dbReference type="Proteomes" id="UP000271098"/>
    </source>
</evidence>
<evidence type="ECO:0000313" key="10">
    <source>
        <dbReference type="EMBL" id="VDK58034.1"/>
    </source>
</evidence>
<evidence type="ECO:0000256" key="2">
    <source>
        <dbReference type="ARBA" id="ARBA00022448"/>
    </source>
</evidence>
<dbReference type="PRINTS" id="PR01463">
    <property type="entry name" value="EAGCHANLFMLY"/>
</dbReference>
<keyword evidence="7" id="KW-0407">Ion channel</keyword>
<keyword evidence="3 8" id="KW-0812">Transmembrane</keyword>
<feature type="transmembrane region" description="Helical" evidence="8">
    <location>
        <begin position="76"/>
        <end position="95"/>
    </location>
</feature>
<feature type="domain" description="Potassium channel" evidence="9">
    <location>
        <begin position="71"/>
        <end position="113"/>
    </location>
</feature>
<reference evidence="10 11" key="2">
    <citation type="submission" date="2018-11" db="EMBL/GenBank/DDBJ databases">
        <authorList>
            <consortium name="Pathogen Informatics"/>
        </authorList>
    </citation>
    <scope>NUCLEOTIDE SEQUENCE [LARGE SCALE GENOMIC DNA]</scope>
</reference>
<keyword evidence="2" id="KW-0813">Transport</keyword>
<evidence type="ECO:0000256" key="8">
    <source>
        <dbReference type="SAM" id="Phobius"/>
    </source>
</evidence>
<evidence type="ECO:0000256" key="6">
    <source>
        <dbReference type="ARBA" id="ARBA00023136"/>
    </source>
</evidence>
<dbReference type="WBParaSite" id="GPUH_0000735601-mRNA-1">
    <property type="protein sequence ID" value="GPUH_0000735601-mRNA-1"/>
    <property type="gene ID" value="GPUH_0000735601"/>
</dbReference>
<dbReference type="GO" id="GO:0015271">
    <property type="term" value="F:outward rectifier potassium channel activity"/>
    <property type="evidence" value="ECO:0007669"/>
    <property type="project" value="TreeGrafter"/>
</dbReference>
<sequence>MKAAELNRIDVNVEKYMDRIWELAHSEEYQKMDKSLLKDAIKRDSKEQFNEYVDTVFAAHRKYRHGYDMDAPSWDFITSFFFTATMLTSIGYGYVVPSTFPGRLFGVIYCLIG</sequence>
<dbReference type="InterPro" id="IPR013099">
    <property type="entry name" value="K_chnl_dom"/>
</dbReference>
<evidence type="ECO:0000256" key="5">
    <source>
        <dbReference type="ARBA" id="ARBA00023065"/>
    </source>
</evidence>
<dbReference type="InterPro" id="IPR003280">
    <property type="entry name" value="2pore_dom_K_chnl"/>
</dbReference>
<protein>
    <submittedName>
        <fullName evidence="12">Ion_trans_2 domain-containing protein</fullName>
    </submittedName>
</protein>
<dbReference type="InterPro" id="IPR003938">
    <property type="entry name" value="K_chnl_volt-dep_EAG/ELK/ERG"/>
</dbReference>
<dbReference type="Gene3D" id="1.10.287.70">
    <property type="match status" value="1"/>
</dbReference>
<dbReference type="Pfam" id="PF07885">
    <property type="entry name" value="Ion_trans_2"/>
    <property type="match status" value="1"/>
</dbReference>